<proteinExistence type="predicted"/>
<protein>
    <submittedName>
        <fullName evidence="2">Uncharacterized protein</fullName>
    </submittedName>
</protein>
<dbReference type="OrthoDB" id="2985022at2759"/>
<dbReference type="AlphaFoldDB" id="A0A9W8MXT4"/>
<dbReference type="EMBL" id="JANKHO010000405">
    <property type="protein sequence ID" value="KAJ3510360.1"/>
    <property type="molecule type" value="Genomic_DNA"/>
</dbReference>
<keyword evidence="3" id="KW-1185">Reference proteome</keyword>
<feature type="signal peptide" evidence="1">
    <location>
        <begin position="1"/>
        <end position="22"/>
    </location>
</feature>
<gene>
    <name evidence="2" type="ORF">NLJ89_g4722</name>
</gene>
<keyword evidence="1" id="KW-0732">Signal</keyword>
<reference evidence="2" key="1">
    <citation type="submission" date="2022-07" db="EMBL/GenBank/DDBJ databases">
        <title>Genome Sequence of Agrocybe chaxingu.</title>
        <authorList>
            <person name="Buettner E."/>
        </authorList>
    </citation>
    <scope>NUCLEOTIDE SEQUENCE</scope>
    <source>
        <strain evidence="2">MP-N11</strain>
    </source>
</reference>
<feature type="chain" id="PRO_5040964759" evidence="1">
    <location>
        <begin position="23"/>
        <end position="150"/>
    </location>
</feature>
<evidence type="ECO:0000313" key="3">
    <source>
        <dbReference type="Proteomes" id="UP001148786"/>
    </source>
</evidence>
<organism evidence="2 3">
    <name type="scientific">Agrocybe chaxingu</name>
    <dbReference type="NCBI Taxonomy" id="84603"/>
    <lineage>
        <taxon>Eukaryota</taxon>
        <taxon>Fungi</taxon>
        <taxon>Dikarya</taxon>
        <taxon>Basidiomycota</taxon>
        <taxon>Agaricomycotina</taxon>
        <taxon>Agaricomycetes</taxon>
        <taxon>Agaricomycetidae</taxon>
        <taxon>Agaricales</taxon>
        <taxon>Agaricineae</taxon>
        <taxon>Strophariaceae</taxon>
        <taxon>Agrocybe</taxon>
    </lineage>
</organism>
<evidence type="ECO:0000313" key="2">
    <source>
        <dbReference type="EMBL" id="KAJ3510360.1"/>
    </source>
</evidence>
<evidence type="ECO:0000256" key="1">
    <source>
        <dbReference type="SAM" id="SignalP"/>
    </source>
</evidence>
<comment type="caution">
    <text evidence="2">The sequence shown here is derived from an EMBL/GenBank/DDBJ whole genome shotgun (WGS) entry which is preliminary data.</text>
</comment>
<name>A0A9W8MXT4_9AGAR</name>
<accession>A0A9W8MXT4</accession>
<sequence length="150" mass="15873">MKFLSIAANFVAIAAFVVVANATPAPEAPASFLWSDAEFDHWLATTDANITYVGEPHNPLEERAILATRVTYCSRRIHGVCGGSCTVYRGGAKCLNAPRTDCLAATKNVAFCSSARCSGDCNQLSTCGTRLSGGFCYTPGTKSILVRGNN</sequence>
<dbReference type="Proteomes" id="UP001148786">
    <property type="component" value="Unassembled WGS sequence"/>
</dbReference>